<dbReference type="Proteomes" id="UP000594638">
    <property type="component" value="Unassembled WGS sequence"/>
</dbReference>
<name>A0A8S0UD25_OLEEU</name>
<feature type="non-terminal residue" evidence="1">
    <location>
        <position position="124"/>
    </location>
</feature>
<evidence type="ECO:0000313" key="1">
    <source>
        <dbReference type="EMBL" id="CAA3016643.1"/>
    </source>
</evidence>
<keyword evidence="2" id="KW-1185">Reference proteome</keyword>
<sequence length="124" mass="13923">MVYLHVCLLHGSQSALALVDRGCSYINLVNMIMSEFSLDPTKVAVSLKYILNDDLPAIRIKNDSNVLAYILLKEVDRDPAKYPLIIDIIDAAIQYPSDMVTDNAYRNSELYTLQDVATEICEPL</sequence>
<dbReference type="Gramene" id="OE9A095736T1">
    <property type="protein sequence ID" value="OE9A095736C1"/>
    <property type="gene ID" value="OE9A095736"/>
</dbReference>
<reference evidence="1 2" key="1">
    <citation type="submission" date="2019-12" db="EMBL/GenBank/DDBJ databases">
        <authorList>
            <person name="Alioto T."/>
            <person name="Alioto T."/>
            <person name="Gomez Garrido J."/>
        </authorList>
    </citation>
    <scope>NUCLEOTIDE SEQUENCE [LARGE SCALE GENOMIC DNA]</scope>
</reference>
<gene>
    <name evidence="1" type="ORF">OLEA9_A095736</name>
</gene>
<comment type="caution">
    <text evidence="1">The sequence shown here is derived from an EMBL/GenBank/DDBJ whole genome shotgun (WGS) entry which is preliminary data.</text>
</comment>
<dbReference type="EMBL" id="CACTIH010007635">
    <property type="protein sequence ID" value="CAA3016643.1"/>
    <property type="molecule type" value="Genomic_DNA"/>
</dbReference>
<accession>A0A8S0UD25</accession>
<evidence type="ECO:0000313" key="2">
    <source>
        <dbReference type="Proteomes" id="UP000594638"/>
    </source>
</evidence>
<organism evidence="1 2">
    <name type="scientific">Olea europaea subsp. europaea</name>
    <dbReference type="NCBI Taxonomy" id="158383"/>
    <lineage>
        <taxon>Eukaryota</taxon>
        <taxon>Viridiplantae</taxon>
        <taxon>Streptophyta</taxon>
        <taxon>Embryophyta</taxon>
        <taxon>Tracheophyta</taxon>
        <taxon>Spermatophyta</taxon>
        <taxon>Magnoliopsida</taxon>
        <taxon>eudicotyledons</taxon>
        <taxon>Gunneridae</taxon>
        <taxon>Pentapetalae</taxon>
        <taxon>asterids</taxon>
        <taxon>lamiids</taxon>
        <taxon>Lamiales</taxon>
        <taxon>Oleaceae</taxon>
        <taxon>Oleeae</taxon>
        <taxon>Olea</taxon>
    </lineage>
</organism>
<dbReference type="AlphaFoldDB" id="A0A8S0UD25"/>
<protein>
    <submittedName>
        <fullName evidence="1">Uncharacterized protein</fullName>
    </submittedName>
</protein>
<proteinExistence type="predicted"/>